<dbReference type="PANTHER" id="PTHR35871">
    <property type="entry name" value="EXPRESSED PROTEIN"/>
    <property type="match status" value="1"/>
</dbReference>
<comment type="caution">
    <text evidence="2">The sequence shown here is derived from an EMBL/GenBank/DDBJ whole genome shotgun (WGS) entry which is preliminary data.</text>
</comment>
<evidence type="ECO:0000256" key="1">
    <source>
        <dbReference type="SAM" id="Coils"/>
    </source>
</evidence>
<dbReference type="AlphaFoldDB" id="A0A2Z6RNA2"/>
<evidence type="ECO:0000313" key="3">
    <source>
        <dbReference type="Proteomes" id="UP000247702"/>
    </source>
</evidence>
<reference evidence="2 3" key="1">
    <citation type="submission" date="2017-11" db="EMBL/GenBank/DDBJ databases">
        <title>The genome of Rhizophagus clarus HR1 reveals common genetic basis of auxotrophy among arbuscular mycorrhizal fungi.</title>
        <authorList>
            <person name="Kobayashi Y."/>
        </authorList>
    </citation>
    <scope>NUCLEOTIDE SEQUENCE [LARGE SCALE GENOMIC DNA]</scope>
    <source>
        <strain evidence="2 3">HR1</strain>
    </source>
</reference>
<evidence type="ECO:0000313" key="2">
    <source>
        <dbReference type="EMBL" id="GBC02423.1"/>
    </source>
</evidence>
<dbReference type="Proteomes" id="UP000247702">
    <property type="component" value="Unassembled WGS sequence"/>
</dbReference>
<sequence length="349" mass="41107">MRVKFTNWSELKIWINYIFILTDDDGELSDYHDFDDDWHDDELENNLNQISQTVFDVMIENAKNPSAFTNKRPLVYIGNSERTQRYKNSTNKTAAVGIPKLDTFFSTFQSYQSTIKKLTNKLKQLEKDQEQKGFKLALEDVKRLINDKSLVLMDAISGFKTYIEQEVFPSMGIERKKIISENIARTWLKHFEWKYHIGKKDVYYDDHERPDVIEYRKYFLNKIFKLKKWMLKLLDDNIMVLEELILNENEKCYILIIHDKSTFYANDRKKLFGDLLDINHFGKKGQDLITEKAILIFEELYPSDVSVFVFDNATSHAAYAKDVLIASQINLKPGGKEKFRDELMPNGLV</sequence>
<organism evidence="2 3">
    <name type="scientific">Rhizophagus clarus</name>
    <dbReference type="NCBI Taxonomy" id="94130"/>
    <lineage>
        <taxon>Eukaryota</taxon>
        <taxon>Fungi</taxon>
        <taxon>Fungi incertae sedis</taxon>
        <taxon>Mucoromycota</taxon>
        <taxon>Glomeromycotina</taxon>
        <taxon>Glomeromycetes</taxon>
        <taxon>Glomerales</taxon>
        <taxon>Glomeraceae</taxon>
        <taxon>Rhizophagus</taxon>
    </lineage>
</organism>
<name>A0A2Z6RNA2_9GLOM</name>
<protein>
    <submittedName>
        <fullName evidence="2">Uncharacterized protein</fullName>
    </submittedName>
</protein>
<keyword evidence="1" id="KW-0175">Coiled coil</keyword>
<proteinExistence type="predicted"/>
<dbReference type="PANTHER" id="PTHR35871:SF1">
    <property type="entry name" value="CXC1-LIKE CYSTEINE CLUSTER ASSOCIATED WITH KDZ TRANSPOSASES DOMAIN-CONTAINING PROTEIN"/>
    <property type="match status" value="1"/>
</dbReference>
<feature type="coiled-coil region" evidence="1">
    <location>
        <begin position="108"/>
        <end position="135"/>
    </location>
</feature>
<dbReference type="EMBL" id="BEXD01003828">
    <property type="protein sequence ID" value="GBC02423.1"/>
    <property type="molecule type" value="Genomic_DNA"/>
</dbReference>
<keyword evidence="3" id="KW-1185">Reference proteome</keyword>
<accession>A0A2Z6RNA2</accession>
<dbReference type="STRING" id="94130.A0A2Z6RNA2"/>
<gene>
    <name evidence="2" type="ORF">RclHR1_04610009</name>
</gene>